<organism evidence="2 3">
    <name type="scientific">Jannaschia faecimaris</name>
    <dbReference type="NCBI Taxonomy" id="1244108"/>
    <lineage>
        <taxon>Bacteria</taxon>
        <taxon>Pseudomonadati</taxon>
        <taxon>Pseudomonadota</taxon>
        <taxon>Alphaproteobacteria</taxon>
        <taxon>Rhodobacterales</taxon>
        <taxon>Roseobacteraceae</taxon>
        <taxon>Jannaschia</taxon>
    </lineage>
</organism>
<proteinExistence type="predicted"/>
<dbReference type="RefSeq" id="WP_170831333.1">
    <property type="nucleotide sequence ID" value="NZ_FNPX01000002.1"/>
</dbReference>
<evidence type="ECO:0000256" key="1">
    <source>
        <dbReference type="SAM" id="MobiDB-lite"/>
    </source>
</evidence>
<evidence type="ECO:0000313" key="2">
    <source>
        <dbReference type="EMBL" id="SDY57497.1"/>
    </source>
</evidence>
<protein>
    <submittedName>
        <fullName evidence="2">Uncharacterized protein</fullName>
    </submittedName>
</protein>
<dbReference type="AlphaFoldDB" id="A0A1H3KZ31"/>
<name>A0A1H3KZ31_9RHOB</name>
<keyword evidence="3" id="KW-1185">Reference proteome</keyword>
<dbReference type="EMBL" id="FNPX01000002">
    <property type="protein sequence ID" value="SDY57497.1"/>
    <property type="molecule type" value="Genomic_DNA"/>
</dbReference>
<dbReference type="STRING" id="1244108.SAMN05444004_10236"/>
<gene>
    <name evidence="2" type="ORF">SAMN05444004_10236</name>
</gene>
<dbReference type="Proteomes" id="UP000198914">
    <property type="component" value="Unassembled WGS sequence"/>
</dbReference>
<accession>A0A1H3KZ31</accession>
<evidence type="ECO:0000313" key="3">
    <source>
        <dbReference type="Proteomes" id="UP000198914"/>
    </source>
</evidence>
<feature type="region of interest" description="Disordered" evidence="1">
    <location>
        <begin position="18"/>
        <end position="57"/>
    </location>
</feature>
<reference evidence="3" key="1">
    <citation type="submission" date="2016-10" db="EMBL/GenBank/DDBJ databases">
        <authorList>
            <person name="Varghese N."/>
            <person name="Submissions S."/>
        </authorList>
    </citation>
    <scope>NUCLEOTIDE SEQUENCE [LARGE SCALE GENOMIC DNA]</scope>
    <source>
        <strain evidence="3">DSM 100420</strain>
    </source>
</reference>
<feature type="compositionally biased region" description="Polar residues" evidence="1">
    <location>
        <begin position="24"/>
        <end position="41"/>
    </location>
</feature>
<sequence length="57" mass="6058">MTDNAKLDRTVRIKGGAVAALTPAQGTTHDPNSVTTGTSVEPTRDVYPPKGEDDYKL</sequence>